<protein>
    <recommendedName>
        <fullName evidence="4">RING-type domain-containing protein</fullName>
    </recommendedName>
</protein>
<dbReference type="AlphaFoldDB" id="A0A098VS90"/>
<dbReference type="HOGENOM" id="CLU_302866_0_0_1"/>
<dbReference type="GeneID" id="25259271"/>
<feature type="compositionally biased region" description="Low complexity" evidence="2">
    <location>
        <begin position="941"/>
        <end position="954"/>
    </location>
</feature>
<dbReference type="CDD" id="cd16454">
    <property type="entry name" value="RING-H2_PA-TM-RING"/>
    <property type="match status" value="1"/>
</dbReference>
<feature type="compositionally biased region" description="Basic residues" evidence="2">
    <location>
        <begin position="974"/>
        <end position="984"/>
    </location>
</feature>
<keyword evidence="1" id="KW-0479">Metal-binding</keyword>
<keyword evidence="3" id="KW-1133">Transmembrane helix</keyword>
<feature type="region of interest" description="Disordered" evidence="2">
    <location>
        <begin position="353"/>
        <end position="385"/>
    </location>
</feature>
<reference evidence="5 6" key="1">
    <citation type="submission" date="2014-04" db="EMBL/GenBank/DDBJ databases">
        <title>A new species of microsporidia sheds light on the evolution of extreme parasitism.</title>
        <authorList>
            <person name="Haag K.L."/>
            <person name="James T.Y."/>
            <person name="Larsson R."/>
            <person name="Schaer T.M."/>
            <person name="Refardt D."/>
            <person name="Pombert J.-F."/>
            <person name="Ebert D."/>
        </authorList>
    </citation>
    <scope>NUCLEOTIDE SEQUENCE [LARGE SCALE GENOMIC DNA]</scope>
    <source>
        <strain evidence="5 6">UGP3</strain>
        <tissue evidence="5">Spores</tissue>
    </source>
</reference>
<dbReference type="Pfam" id="PF13639">
    <property type="entry name" value="zf-RING_2"/>
    <property type="match status" value="1"/>
</dbReference>
<dbReference type="GO" id="GO:0006511">
    <property type="term" value="P:ubiquitin-dependent protein catabolic process"/>
    <property type="evidence" value="ECO:0007669"/>
    <property type="project" value="TreeGrafter"/>
</dbReference>
<dbReference type="InterPro" id="IPR051826">
    <property type="entry name" value="E3_ubiquitin-ligase_domain"/>
</dbReference>
<feature type="region of interest" description="Disordered" evidence="2">
    <location>
        <begin position="941"/>
        <end position="984"/>
    </location>
</feature>
<evidence type="ECO:0000313" key="6">
    <source>
        <dbReference type="Proteomes" id="UP000029725"/>
    </source>
</evidence>
<dbReference type="PANTHER" id="PTHR22765">
    <property type="entry name" value="RING FINGER AND PROTEASE ASSOCIATED DOMAIN-CONTAINING"/>
    <property type="match status" value="1"/>
</dbReference>
<evidence type="ECO:0000259" key="4">
    <source>
        <dbReference type="PROSITE" id="PS50089"/>
    </source>
</evidence>
<feature type="domain" description="RING-type" evidence="4">
    <location>
        <begin position="422"/>
        <end position="464"/>
    </location>
</feature>
<keyword evidence="1" id="KW-0863">Zinc-finger</keyword>
<dbReference type="InterPro" id="IPR013083">
    <property type="entry name" value="Znf_RING/FYVE/PHD"/>
</dbReference>
<dbReference type="GO" id="GO:0008270">
    <property type="term" value="F:zinc ion binding"/>
    <property type="evidence" value="ECO:0007669"/>
    <property type="project" value="UniProtKB-KW"/>
</dbReference>
<dbReference type="VEuPathDB" id="MicrosporidiaDB:DI09_25p70"/>
<accession>A0A098VS90</accession>
<feature type="compositionally biased region" description="Low complexity" evidence="2">
    <location>
        <begin position="362"/>
        <end position="385"/>
    </location>
</feature>
<dbReference type="RefSeq" id="XP_013238301.1">
    <property type="nucleotide sequence ID" value="XM_013382847.1"/>
</dbReference>
<sequence length="984" mass="106819">MDAVPIISAISSSFSGISQVDSESTLDFVNGPENEDNNDDEHSDGNVVGELIPFSPLDGCEPLEQSIFTTTSANNNVSTKILFSPSEQNSKIVVLMEMSGNCSIDRKLMMAQRIPSVVGIILIGPILPTDQDILLKGIKSRLVVFSVATGIGETLLSLTNWYRQHRILPVPPGGLPTLNNSSPTMTASNVTSFAAVSDSAPVNHSQDDAWLRATLVTGLDASRNLGVLEFALLVVVVLLAVSFITSIVLHFYFFHSRGHQQGQGGNTETGFQQQQVLPEAYLRYLPIRVYGDLENVQSGLRKRSSTPDDAVFLNTHSGVDDGSQSSAPITLESRIQNTSTTINIVDINSNIDNPIENGQRIRSTSTSRSGTTSAGNNSAATVASPAPSVRSTSSWLMKTIRSSLYYFSSGKPTSPILFNDMCPICIEDFSIKSKVRELPCQHIFHPECIDAWLVNRASSCPMCKFDCYNSLKRALEEKELNDNTCTEDQNVERLANRYQVKIFCPALRCQAKKRSYEEKDHDLLYQFLIVKNSSIPISELRSAIKDRFSSLYAPDRTPDHYDMCDEDVLSEVLGDQSTILVITDQTDPCAGPVSSKKQRNSYSSDEAEIEDLISKFSPIQSDSDAHDPFPHLGGASVNFHQETEDEEIETIVAPALSSTSSADMEDEEEDDDDLEEESLSITESLGESDEVDSAPDGPPLNMPATKIAATANFKQQHPSDEEKKPNLIKQTHTIVGEEAKNKAAVVQKYGHPNANHHKKHSESESSEDDTSDTDTSESGSSDDQIPGGACAPKSQNNVATRPPAPAKSDSGESSSEEESSSSSSSEDDDKRFKNVIFSQPLSAIPQRLEDASKRNHLPLDSRPLATKQDLSFSSDSSSGQEEDGHGGTPSKSRIEDCFKNVPSLSSIFVEDLNKKSDEKLTPPIAITSPKLTTSRVLTQSAAPSAASALPSVASNTPAIPDESVAGSKANAASRNRRASIRKRN</sequence>
<dbReference type="PROSITE" id="PS50089">
    <property type="entry name" value="ZF_RING_2"/>
    <property type="match status" value="1"/>
</dbReference>
<name>A0A098VS90_9MICR</name>
<evidence type="ECO:0000313" key="5">
    <source>
        <dbReference type="EMBL" id="KGG51847.1"/>
    </source>
</evidence>
<evidence type="ECO:0000256" key="2">
    <source>
        <dbReference type="SAM" id="MobiDB-lite"/>
    </source>
</evidence>
<dbReference type="InterPro" id="IPR001841">
    <property type="entry name" value="Znf_RING"/>
</dbReference>
<evidence type="ECO:0000256" key="3">
    <source>
        <dbReference type="SAM" id="Phobius"/>
    </source>
</evidence>
<feature type="compositionally biased region" description="Basic and acidic residues" evidence="2">
    <location>
        <begin position="847"/>
        <end position="859"/>
    </location>
</feature>
<feature type="compositionally biased region" description="Acidic residues" evidence="2">
    <location>
        <begin position="663"/>
        <end position="678"/>
    </location>
</feature>
<feature type="transmembrane region" description="Helical" evidence="3">
    <location>
        <begin position="230"/>
        <end position="253"/>
    </location>
</feature>
<proteinExistence type="predicted"/>
<keyword evidence="3" id="KW-0472">Membrane</keyword>
<feature type="region of interest" description="Disordered" evidence="2">
    <location>
        <begin position="586"/>
        <end position="605"/>
    </location>
</feature>
<dbReference type="SMART" id="SM00184">
    <property type="entry name" value="RING"/>
    <property type="match status" value="1"/>
</dbReference>
<organism evidence="5 6">
    <name type="scientific">Mitosporidium daphniae</name>
    <dbReference type="NCBI Taxonomy" id="1485682"/>
    <lineage>
        <taxon>Eukaryota</taxon>
        <taxon>Fungi</taxon>
        <taxon>Fungi incertae sedis</taxon>
        <taxon>Microsporidia</taxon>
        <taxon>Mitosporidium</taxon>
    </lineage>
</organism>
<keyword evidence="6" id="KW-1185">Reference proteome</keyword>
<feature type="compositionally biased region" description="Acidic residues" evidence="2">
    <location>
        <begin position="764"/>
        <end position="775"/>
    </location>
</feature>
<keyword evidence="1" id="KW-0862">Zinc</keyword>
<keyword evidence="3" id="KW-0812">Transmembrane</keyword>
<dbReference type="Proteomes" id="UP000029725">
    <property type="component" value="Unassembled WGS sequence"/>
</dbReference>
<comment type="caution">
    <text evidence="5">The sequence shown here is derived from an EMBL/GenBank/DDBJ whole genome shotgun (WGS) entry which is preliminary data.</text>
</comment>
<dbReference type="Gene3D" id="3.30.40.10">
    <property type="entry name" value="Zinc/RING finger domain, C3HC4 (zinc finger)"/>
    <property type="match status" value="1"/>
</dbReference>
<dbReference type="EMBL" id="JMKJ01000177">
    <property type="protein sequence ID" value="KGG51847.1"/>
    <property type="molecule type" value="Genomic_DNA"/>
</dbReference>
<dbReference type="SUPFAM" id="SSF57850">
    <property type="entry name" value="RING/U-box"/>
    <property type="match status" value="1"/>
</dbReference>
<dbReference type="GO" id="GO:0061630">
    <property type="term" value="F:ubiquitin protein ligase activity"/>
    <property type="evidence" value="ECO:0007669"/>
    <property type="project" value="TreeGrafter"/>
</dbReference>
<evidence type="ECO:0000256" key="1">
    <source>
        <dbReference type="PROSITE-ProRule" id="PRU00175"/>
    </source>
</evidence>
<dbReference type="OrthoDB" id="2194900at2759"/>
<feature type="region of interest" description="Disordered" evidence="2">
    <location>
        <begin position="654"/>
        <end position="896"/>
    </location>
</feature>
<dbReference type="PANTHER" id="PTHR22765:SF434">
    <property type="entry name" value="GB|AAD18119.1-RELATED"/>
    <property type="match status" value="1"/>
</dbReference>
<gene>
    <name evidence="5" type="ORF">DI09_25p70</name>
</gene>